<dbReference type="Proteomes" id="UP000366051">
    <property type="component" value="Chromosome"/>
</dbReference>
<keyword evidence="2" id="KW-1185">Reference proteome</keyword>
<dbReference type="RefSeq" id="WP_153725558.1">
    <property type="nucleotide sequence ID" value="NZ_CP045875.1"/>
</dbReference>
<evidence type="ECO:0000313" key="1">
    <source>
        <dbReference type="EMBL" id="QGG48363.1"/>
    </source>
</evidence>
<sequence length="73" mass="7648">MTRFITGLIIGSFLGGAGIFVVTGSDLVQGGKAVAQAVQATVSIVAEHVDEETMKTIQQEVQAKVLDSITKNE</sequence>
<gene>
    <name evidence="1" type="ORF">FTV88_2265</name>
</gene>
<evidence type="ECO:0000313" key="2">
    <source>
        <dbReference type="Proteomes" id="UP000366051"/>
    </source>
</evidence>
<accession>A0A5Q2N3B7</accession>
<dbReference type="EMBL" id="CP045875">
    <property type="protein sequence ID" value="QGG48363.1"/>
    <property type="molecule type" value="Genomic_DNA"/>
</dbReference>
<dbReference type="KEGG" id="hcv:FTV88_2265"/>
<protein>
    <submittedName>
        <fullName evidence="1">Uncharacterized protein</fullName>
    </submittedName>
</protein>
<reference evidence="2" key="1">
    <citation type="submission" date="2019-11" db="EMBL/GenBank/DDBJ databases">
        <title>Genome sequence of Heliorestis convoluta strain HH, an alkaliphilic and minimalistic phototrophic bacterium from a soda lake in Egypt.</title>
        <authorList>
            <person name="Dewey E.D."/>
            <person name="Stokes L.M."/>
            <person name="Burchell B.M."/>
            <person name="Shaffer K.N."/>
            <person name="Huntington A.M."/>
            <person name="Baker J.M."/>
            <person name="Nadendla S."/>
            <person name="Giglio M.G."/>
            <person name="Touchman J.W."/>
            <person name="Blankenship R.E."/>
            <person name="Madigan M.T."/>
            <person name="Sattley W.M."/>
        </authorList>
    </citation>
    <scope>NUCLEOTIDE SEQUENCE [LARGE SCALE GENOMIC DNA]</scope>
    <source>
        <strain evidence="2">HH</strain>
    </source>
</reference>
<dbReference type="AlphaFoldDB" id="A0A5Q2N3B7"/>
<name>A0A5Q2N3B7_9FIRM</name>
<proteinExistence type="predicted"/>
<organism evidence="1 2">
    <name type="scientific">Heliorestis convoluta</name>
    <dbReference type="NCBI Taxonomy" id="356322"/>
    <lineage>
        <taxon>Bacteria</taxon>
        <taxon>Bacillati</taxon>
        <taxon>Bacillota</taxon>
        <taxon>Clostridia</taxon>
        <taxon>Eubacteriales</taxon>
        <taxon>Heliobacteriaceae</taxon>
        <taxon>Heliorestis</taxon>
    </lineage>
</organism>